<feature type="non-terminal residue" evidence="8">
    <location>
        <position position="1"/>
    </location>
</feature>
<dbReference type="Pfam" id="PF00400">
    <property type="entry name" value="WD40"/>
    <property type="match status" value="1"/>
</dbReference>
<organism evidence="8 9">
    <name type="scientific">Helopsaltes ochotensis</name>
    <name type="common">Middendorff's grasshopper-warbler</name>
    <dbReference type="NCBI Taxonomy" id="3150915"/>
    <lineage>
        <taxon>Eukaryota</taxon>
        <taxon>Metazoa</taxon>
        <taxon>Chordata</taxon>
        <taxon>Craniata</taxon>
        <taxon>Vertebrata</taxon>
        <taxon>Euteleostomi</taxon>
        <taxon>Archelosauria</taxon>
        <taxon>Archosauria</taxon>
        <taxon>Dinosauria</taxon>
        <taxon>Saurischia</taxon>
        <taxon>Theropoda</taxon>
        <taxon>Coelurosauria</taxon>
        <taxon>Aves</taxon>
        <taxon>Neognathae</taxon>
        <taxon>Neoaves</taxon>
        <taxon>Telluraves</taxon>
        <taxon>Australaves</taxon>
        <taxon>Passeriformes</taxon>
        <taxon>Sylvioidea</taxon>
        <taxon>Locustellidae</taxon>
        <taxon>Helopsaltes</taxon>
    </lineage>
</organism>
<dbReference type="InterPro" id="IPR033010">
    <property type="entry name" value="Cdc20/Fizzy"/>
</dbReference>
<dbReference type="InterPro" id="IPR015943">
    <property type="entry name" value="WD40/YVTN_repeat-like_dom_sf"/>
</dbReference>
<dbReference type="GO" id="GO:0005680">
    <property type="term" value="C:anaphase-promoting complex"/>
    <property type="evidence" value="ECO:0007669"/>
    <property type="project" value="TreeGrafter"/>
</dbReference>
<dbReference type="PROSITE" id="PS50082">
    <property type="entry name" value="WD_REPEATS_2"/>
    <property type="match status" value="2"/>
</dbReference>
<feature type="region of interest" description="Disordered" evidence="6">
    <location>
        <begin position="64"/>
        <end position="87"/>
    </location>
</feature>
<dbReference type="PANTHER" id="PTHR19918:SF1">
    <property type="entry name" value="FIZZY-RELATED PROTEIN HOMOLOG"/>
    <property type="match status" value="1"/>
</dbReference>
<evidence type="ECO:0000256" key="1">
    <source>
        <dbReference type="ARBA" id="ARBA00006445"/>
    </source>
</evidence>
<feature type="repeat" description="WD" evidence="5">
    <location>
        <begin position="428"/>
        <end position="469"/>
    </location>
</feature>
<dbReference type="Proteomes" id="UP000572057">
    <property type="component" value="Unassembled WGS sequence"/>
</dbReference>
<name>A0A7L1RT09_9PASS</name>
<dbReference type="Pfam" id="PF24807">
    <property type="entry name" value="WD40_CDC20-Fz"/>
    <property type="match status" value="1"/>
</dbReference>
<dbReference type="GO" id="GO:0010997">
    <property type="term" value="F:anaphase-promoting complex binding"/>
    <property type="evidence" value="ECO:0007669"/>
    <property type="project" value="InterPro"/>
</dbReference>
<evidence type="ECO:0000313" key="8">
    <source>
        <dbReference type="EMBL" id="NXO40255.1"/>
    </source>
</evidence>
<feature type="region of interest" description="Disordered" evidence="6">
    <location>
        <begin position="105"/>
        <end position="166"/>
    </location>
</feature>
<accession>A0A7L1RT09</accession>
<evidence type="ECO:0000259" key="7">
    <source>
        <dbReference type="Pfam" id="PF24807"/>
    </source>
</evidence>
<dbReference type="GO" id="GO:1905786">
    <property type="term" value="P:positive regulation of anaphase-promoting complex-dependent catabolic process"/>
    <property type="evidence" value="ECO:0007669"/>
    <property type="project" value="TreeGrafter"/>
</dbReference>
<sequence>MDQDYERRLLRQINIQNENTMPCVAEMRRTLTPSNSPMSSPSKHGDRFIPSRAGANWSINFHRINENEKSPSQNRKAKDATSDTGKDGLAYSALLKNELLGAGIEKVQDPQTEDRRLQPSTPEKKSLFTYSLSTKRSSPDDGNEVSPYSLSPVSNKSQKLLRSPRKPTRKISKIPFKVLDAPELQDDFYLNLVDWSSLNVLSVGLGTCVYLWSACTSQVTRLCDLSVEGDSVTSVGWSERGNLVAVGTHKGFVQIWDAAAGKKLSMLEGHTARVGKEWGSRGEFRVPGLIFIPCCVLSRFKIPSSHNSGVLIWVHNFDHISSLCQLLVWNHSSLSPVQQYTEHLAAVKAIAWSPHQHGLLASGGGTADRCIRFWNTLTGQPLQCIDTGSQVCNLAWSKHANELVSTHGYSQNQILVWKYPSLTQVAKLTGHSYRVLYLAMSPDGEAIVTGAGDETLRFWNVFSKTRSTKESVSVLNLFTRIR</sequence>
<evidence type="ECO:0000256" key="3">
    <source>
        <dbReference type="ARBA" id="ARBA00022737"/>
    </source>
</evidence>
<feature type="compositionally biased region" description="Basic and acidic residues" evidence="6">
    <location>
        <begin position="76"/>
        <end position="86"/>
    </location>
</feature>
<feature type="compositionally biased region" description="Polar residues" evidence="6">
    <location>
        <begin position="146"/>
        <end position="160"/>
    </location>
</feature>
<dbReference type="InterPro" id="IPR001680">
    <property type="entry name" value="WD40_rpt"/>
</dbReference>
<keyword evidence="4" id="KW-0131">Cell cycle</keyword>
<dbReference type="PANTHER" id="PTHR19918">
    <property type="entry name" value="CELL DIVISION CYCLE 20 CDC20 FIZZY -RELATED"/>
    <property type="match status" value="1"/>
</dbReference>
<dbReference type="Gene3D" id="2.130.10.10">
    <property type="entry name" value="YVTN repeat-like/Quinoprotein amine dehydrogenase"/>
    <property type="match status" value="2"/>
</dbReference>
<dbReference type="PROSITE" id="PS50294">
    <property type="entry name" value="WD_REPEATS_REGION"/>
    <property type="match status" value="1"/>
</dbReference>
<dbReference type="GO" id="GO:0031145">
    <property type="term" value="P:anaphase-promoting complex-dependent catabolic process"/>
    <property type="evidence" value="ECO:0007669"/>
    <property type="project" value="TreeGrafter"/>
</dbReference>
<evidence type="ECO:0000256" key="2">
    <source>
        <dbReference type="ARBA" id="ARBA00022574"/>
    </source>
</evidence>
<dbReference type="InterPro" id="IPR036322">
    <property type="entry name" value="WD40_repeat_dom_sf"/>
</dbReference>
<evidence type="ECO:0000256" key="5">
    <source>
        <dbReference type="PROSITE-ProRule" id="PRU00221"/>
    </source>
</evidence>
<protein>
    <submittedName>
        <fullName evidence="8">FZR1 protein</fullName>
    </submittedName>
</protein>
<dbReference type="SMART" id="SM00320">
    <property type="entry name" value="WD40"/>
    <property type="match status" value="4"/>
</dbReference>
<feature type="non-terminal residue" evidence="8">
    <location>
        <position position="482"/>
    </location>
</feature>
<feature type="domain" description="CDC20/Fizzy WD40" evidence="7">
    <location>
        <begin position="325"/>
        <end position="459"/>
    </location>
</feature>
<dbReference type="PROSITE" id="PS00678">
    <property type="entry name" value="WD_REPEATS_1"/>
    <property type="match status" value="1"/>
</dbReference>
<keyword evidence="2 5" id="KW-0853">WD repeat</keyword>
<comment type="caution">
    <text evidence="8">The sequence shown here is derived from an EMBL/GenBank/DDBJ whole genome shotgun (WGS) entry which is preliminary data.</text>
</comment>
<feature type="region of interest" description="Disordered" evidence="6">
    <location>
        <begin position="31"/>
        <end position="51"/>
    </location>
</feature>
<feature type="repeat" description="WD" evidence="5">
    <location>
        <begin position="225"/>
        <end position="266"/>
    </location>
</feature>
<reference evidence="9" key="1">
    <citation type="submission" date="2019-09" db="EMBL/GenBank/DDBJ databases">
        <title>Bird 10,000 Genomes (B10K) Project - Family phase.</title>
        <authorList>
            <person name="Zhang G."/>
        </authorList>
    </citation>
    <scope>NUCLEOTIDE SEQUENCE [LARGE SCALE GENOMIC DNA]</scope>
</reference>
<feature type="compositionally biased region" description="Basic and acidic residues" evidence="6">
    <location>
        <begin position="106"/>
        <end position="126"/>
    </location>
</feature>
<comment type="similarity">
    <text evidence="1">Belongs to the WD repeat CDC20/Fizzy family.</text>
</comment>
<feature type="compositionally biased region" description="Polar residues" evidence="6">
    <location>
        <begin position="31"/>
        <end position="42"/>
    </location>
</feature>
<gene>
    <name evidence="8" type="primary">Fzr1</name>
    <name evidence="8" type="ORF">LOCOCH_R12012</name>
</gene>
<dbReference type="SUPFAM" id="SSF50978">
    <property type="entry name" value="WD40 repeat-like"/>
    <property type="match status" value="1"/>
</dbReference>
<evidence type="ECO:0000256" key="4">
    <source>
        <dbReference type="ARBA" id="ARBA00023306"/>
    </source>
</evidence>
<evidence type="ECO:0000256" key="6">
    <source>
        <dbReference type="SAM" id="MobiDB-lite"/>
    </source>
</evidence>
<dbReference type="InterPro" id="IPR019775">
    <property type="entry name" value="WD40_repeat_CS"/>
</dbReference>
<keyword evidence="3" id="KW-0677">Repeat</keyword>
<dbReference type="GO" id="GO:1990757">
    <property type="term" value="F:ubiquitin ligase activator activity"/>
    <property type="evidence" value="ECO:0007669"/>
    <property type="project" value="TreeGrafter"/>
</dbReference>
<dbReference type="OrthoDB" id="10263272at2759"/>
<proteinExistence type="inferred from homology"/>
<dbReference type="InterPro" id="IPR056150">
    <property type="entry name" value="WD40_CDC20-Fz"/>
</dbReference>
<dbReference type="EMBL" id="VXBM01000545">
    <property type="protein sequence ID" value="NXO40255.1"/>
    <property type="molecule type" value="Genomic_DNA"/>
</dbReference>
<evidence type="ECO:0000313" key="9">
    <source>
        <dbReference type="Proteomes" id="UP000572057"/>
    </source>
</evidence>
<dbReference type="AlphaFoldDB" id="A0A7L1RT09"/>
<keyword evidence="9" id="KW-1185">Reference proteome</keyword>